<dbReference type="SMART" id="SM00774">
    <property type="entry name" value="WRKY"/>
    <property type="match status" value="1"/>
</dbReference>
<keyword evidence="3" id="KW-0238">DNA-binding</keyword>
<dbReference type="PANTHER" id="PTHR31429">
    <property type="entry name" value="WRKY TRANSCRIPTION FACTOR 36-RELATED"/>
    <property type="match status" value="1"/>
</dbReference>
<dbReference type="OrthoDB" id="1912868at2759"/>
<dbReference type="EMBL" id="JABWDY010012305">
    <property type="protein sequence ID" value="KAF5199220.1"/>
    <property type="molecule type" value="Genomic_DNA"/>
</dbReference>
<dbReference type="InterPro" id="IPR003657">
    <property type="entry name" value="WRKY_dom"/>
</dbReference>
<dbReference type="InterPro" id="IPR036576">
    <property type="entry name" value="WRKY_dom_sf"/>
</dbReference>
<feature type="region of interest" description="Disordered" evidence="7">
    <location>
        <begin position="323"/>
        <end position="346"/>
    </location>
</feature>
<gene>
    <name evidence="9" type="ORF">FRX31_011199</name>
</gene>
<keyword evidence="6" id="KW-0175">Coiled coil</keyword>
<evidence type="ECO:0000313" key="10">
    <source>
        <dbReference type="Proteomes" id="UP000554482"/>
    </source>
</evidence>
<dbReference type="GO" id="GO:0003700">
    <property type="term" value="F:DNA-binding transcription factor activity"/>
    <property type="evidence" value="ECO:0007669"/>
    <property type="project" value="InterPro"/>
</dbReference>
<organism evidence="9 10">
    <name type="scientific">Thalictrum thalictroides</name>
    <name type="common">Rue-anemone</name>
    <name type="synonym">Anemone thalictroides</name>
    <dbReference type="NCBI Taxonomy" id="46969"/>
    <lineage>
        <taxon>Eukaryota</taxon>
        <taxon>Viridiplantae</taxon>
        <taxon>Streptophyta</taxon>
        <taxon>Embryophyta</taxon>
        <taxon>Tracheophyta</taxon>
        <taxon>Spermatophyta</taxon>
        <taxon>Magnoliopsida</taxon>
        <taxon>Ranunculales</taxon>
        <taxon>Ranunculaceae</taxon>
        <taxon>Thalictroideae</taxon>
        <taxon>Thalictrum</taxon>
    </lineage>
</organism>
<dbReference type="Gene3D" id="2.20.25.80">
    <property type="entry name" value="WRKY domain"/>
    <property type="match status" value="1"/>
</dbReference>
<evidence type="ECO:0000256" key="3">
    <source>
        <dbReference type="ARBA" id="ARBA00023125"/>
    </source>
</evidence>
<keyword evidence="5" id="KW-0539">Nucleus</keyword>
<evidence type="ECO:0000256" key="4">
    <source>
        <dbReference type="ARBA" id="ARBA00023163"/>
    </source>
</evidence>
<protein>
    <submittedName>
        <fullName evidence="9">Wrky transcription factor</fullName>
    </submittedName>
</protein>
<dbReference type="PANTHER" id="PTHR31429:SF24">
    <property type="entry name" value="WRKY TRANSCRIPTION FACTOR 72-RELATED"/>
    <property type="match status" value="1"/>
</dbReference>
<evidence type="ECO:0000313" key="9">
    <source>
        <dbReference type="EMBL" id="KAF5199220.1"/>
    </source>
</evidence>
<dbReference type="InterPro" id="IPR044810">
    <property type="entry name" value="WRKY_plant"/>
</dbReference>
<keyword evidence="2" id="KW-0805">Transcription regulation</keyword>
<feature type="region of interest" description="Disordered" evidence="7">
    <location>
        <begin position="33"/>
        <end position="54"/>
    </location>
</feature>
<comment type="subcellular location">
    <subcellularLocation>
        <location evidence="1">Nucleus</location>
    </subcellularLocation>
</comment>
<evidence type="ECO:0000256" key="5">
    <source>
        <dbReference type="ARBA" id="ARBA00023242"/>
    </source>
</evidence>
<feature type="compositionally biased region" description="Basic and acidic residues" evidence="7">
    <location>
        <begin position="141"/>
        <end position="160"/>
    </location>
</feature>
<dbReference type="SUPFAM" id="SSF118290">
    <property type="entry name" value="WRKY DNA-binding domain"/>
    <property type="match status" value="1"/>
</dbReference>
<dbReference type="Pfam" id="PF03106">
    <property type="entry name" value="WRKY"/>
    <property type="match status" value="1"/>
</dbReference>
<evidence type="ECO:0000256" key="2">
    <source>
        <dbReference type="ARBA" id="ARBA00023015"/>
    </source>
</evidence>
<dbReference type="GO" id="GO:0005634">
    <property type="term" value="C:nucleus"/>
    <property type="evidence" value="ECO:0007669"/>
    <property type="project" value="UniProtKB-SubCell"/>
</dbReference>
<dbReference type="GO" id="GO:0043565">
    <property type="term" value="F:sequence-specific DNA binding"/>
    <property type="evidence" value="ECO:0007669"/>
    <property type="project" value="InterPro"/>
</dbReference>
<evidence type="ECO:0000256" key="7">
    <source>
        <dbReference type="SAM" id="MobiDB-lite"/>
    </source>
</evidence>
<evidence type="ECO:0000256" key="6">
    <source>
        <dbReference type="SAM" id="Coils"/>
    </source>
</evidence>
<dbReference type="PROSITE" id="PS50811">
    <property type="entry name" value="WRKY"/>
    <property type="match status" value="1"/>
</dbReference>
<feature type="region of interest" description="Disordered" evidence="7">
    <location>
        <begin position="136"/>
        <end position="160"/>
    </location>
</feature>
<feature type="region of interest" description="Disordered" evidence="7">
    <location>
        <begin position="184"/>
        <end position="206"/>
    </location>
</feature>
<evidence type="ECO:0000259" key="8">
    <source>
        <dbReference type="PROSITE" id="PS50811"/>
    </source>
</evidence>
<dbReference type="AlphaFoldDB" id="A0A7J6WRJ9"/>
<sequence length="535" mass="58831">MEETLKSSSTAEGIVVKQEYKVDSDIEALGKFENKRKAHDDDINTSKPLSSPDRKNLRIFKQDDQLEHVKAKVYALREENERLKTRLDRTAKDYQTLKMHIFDIVQQEQAKKSAHAISTLVQVDEPHDLVFLSLGRSSSTDMKKEDASHNSNKSSREDLDVKEEGLALSLDSKFEVLNSCRTEMMSNPSIGNTSSDSKEDETTEQLTRSAKNLKTIRGEEDDVQPQAQLKKTRVSVRARCDAATMNDGCQWRKYGQKISKGNPCPRAYYRCTVGPTCPVRKQVQRCVEDMSILITTYEGTHNHPLSMSATAMASSTSAAASMLTSGSTSSSRPFPGTSLIPTTSNNPHSLNFNLSDNYRSRPQLYLPSTSSFSSHPTITLDLTAPSASSCSLYTPSQCNKTPTANVGFSSNTIPTAWNNQFYSTGYGNKSSMGIGRQNQEYTYTPNSRNQIHPQQSLSAESITKAITSDPSFRTALEAAISSIVGAGGVDGINPGKQHGQLSPVNNPVYLNKTTSSSLKPDHDQQGSLMFLPPPS</sequence>
<reference evidence="9 10" key="1">
    <citation type="submission" date="2020-06" db="EMBL/GenBank/DDBJ databases">
        <title>Transcriptomic and genomic resources for Thalictrum thalictroides and T. hernandezii: Facilitating candidate gene discovery in an emerging model plant lineage.</title>
        <authorList>
            <person name="Arias T."/>
            <person name="Riano-Pachon D.M."/>
            <person name="Di Stilio V.S."/>
        </authorList>
    </citation>
    <scope>NUCLEOTIDE SEQUENCE [LARGE SCALE GENOMIC DNA]</scope>
    <source>
        <strain evidence="10">cv. WT478/WT964</strain>
        <tissue evidence="9">Leaves</tissue>
    </source>
</reference>
<keyword evidence="4" id="KW-0804">Transcription</keyword>
<accession>A0A7J6WRJ9</accession>
<dbReference type="FunFam" id="2.20.25.80:FF:000002">
    <property type="entry name" value="probable WRKY transcription factor 31"/>
    <property type="match status" value="1"/>
</dbReference>
<feature type="region of interest" description="Disordered" evidence="7">
    <location>
        <begin position="515"/>
        <end position="535"/>
    </location>
</feature>
<feature type="coiled-coil region" evidence="6">
    <location>
        <begin position="66"/>
        <end position="93"/>
    </location>
</feature>
<name>A0A7J6WRJ9_THATH</name>
<feature type="domain" description="WRKY" evidence="8">
    <location>
        <begin position="240"/>
        <end position="306"/>
    </location>
</feature>
<comment type="caution">
    <text evidence="9">The sequence shown here is derived from an EMBL/GenBank/DDBJ whole genome shotgun (WGS) entry which is preliminary data.</text>
</comment>
<feature type="compositionally biased region" description="Basic and acidic residues" evidence="7">
    <location>
        <begin position="33"/>
        <end position="44"/>
    </location>
</feature>
<proteinExistence type="predicted"/>
<feature type="compositionally biased region" description="Polar residues" evidence="7">
    <location>
        <begin position="184"/>
        <end position="195"/>
    </location>
</feature>
<keyword evidence="10" id="KW-1185">Reference proteome</keyword>
<dbReference type="Proteomes" id="UP000554482">
    <property type="component" value="Unassembled WGS sequence"/>
</dbReference>
<evidence type="ECO:0000256" key="1">
    <source>
        <dbReference type="ARBA" id="ARBA00004123"/>
    </source>
</evidence>